<dbReference type="NCBIfam" id="TIGR00502">
    <property type="entry name" value="nagB"/>
    <property type="match status" value="1"/>
</dbReference>
<feature type="domain" description="Glucosamine/galactosamine-6-phosphate isomerase" evidence="2">
    <location>
        <begin position="26"/>
        <end position="251"/>
    </location>
</feature>
<dbReference type="AlphaFoldDB" id="A0A518B6A8"/>
<dbReference type="GO" id="GO:0005975">
    <property type="term" value="P:carbohydrate metabolic process"/>
    <property type="evidence" value="ECO:0007669"/>
    <property type="project" value="InterPro"/>
</dbReference>
<dbReference type="RefSeq" id="WP_419192600.1">
    <property type="nucleotide sequence ID" value="NZ_CP036279.1"/>
</dbReference>
<accession>A0A518B6A8</accession>
<dbReference type="Proteomes" id="UP000317093">
    <property type="component" value="Chromosome"/>
</dbReference>
<dbReference type="GO" id="GO:0006046">
    <property type="term" value="P:N-acetylglucosamine catabolic process"/>
    <property type="evidence" value="ECO:0007669"/>
    <property type="project" value="UniProtKB-UniRule"/>
</dbReference>
<organism evidence="3 4">
    <name type="scientific">Kolteria novifilia</name>
    <dbReference type="NCBI Taxonomy" id="2527975"/>
    <lineage>
        <taxon>Bacteria</taxon>
        <taxon>Pseudomonadati</taxon>
        <taxon>Planctomycetota</taxon>
        <taxon>Planctomycetia</taxon>
        <taxon>Kolteriales</taxon>
        <taxon>Kolteriaceae</taxon>
        <taxon>Kolteria</taxon>
    </lineage>
</organism>
<dbReference type="KEGG" id="knv:Pan216_33780"/>
<dbReference type="GO" id="GO:0004342">
    <property type="term" value="F:glucosamine-6-phosphate deaminase activity"/>
    <property type="evidence" value="ECO:0007669"/>
    <property type="project" value="UniProtKB-UniRule"/>
</dbReference>
<dbReference type="InterPro" id="IPR037171">
    <property type="entry name" value="NagB/RpiA_transferase-like"/>
</dbReference>
<gene>
    <name evidence="3" type="primary">nagB_3</name>
    <name evidence="3" type="ORF">Pan216_33780</name>
</gene>
<dbReference type="EMBL" id="CP036279">
    <property type="protein sequence ID" value="QDU62511.1"/>
    <property type="molecule type" value="Genomic_DNA"/>
</dbReference>
<dbReference type="InterPro" id="IPR052960">
    <property type="entry name" value="GlcN6P_deaminase-like"/>
</dbReference>
<evidence type="ECO:0000259" key="2">
    <source>
        <dbReference type="Pfam" id="PF01182"/>
    </source>
</evidence>
<keyword evidence="4" id="KW-1185">Reference proteome</keyword>
<dbReference type="InterPro" id="IPR006148">
    <property type="entry name" value="Glc/Gal-6P_isomerase"/>
</dbReference>
<keyword evidence="3" id="KW-0378">Hydrolase</keyword>
<dbReference type="EC" id="3.5.99.6" evidence="1"/>
<dbReference type="Gene3D" id="3.40.50.1360">
    <property type="match status" value="1"/>
</dbReference>
<evidence type="ECO:0000313" key="3">
    <source>
        <dbReference type="EMBL" id="QDU62511.1"/>
    </source>
</evidence>
<protein>
    <recommendedName>
        <fullName evidence="1">Glucosamine-6-phosphate deaminase</fullName>
        <ecNumber evidence="1">3.5.99.6</ecNumber>
    </recommendedName>
</protein>
<reference evidence="3 4" key="1">
    <citation type="submission" date="2019-02" db="EMBL/GenBank/DDBJ databases">
        <title>Deep-cultivation of Planctomycetes and their phenomic and genomic characterization uncovers novel biology.</title>
        <authorList>
            <person name="Wiegand S."/>
            <person name="Jogler M."/>
            <person name="Boedeker C."/>
            <person name="Pinto D."/>
            <person name="Vollmers J."/>
            <person name="Rivas-Marin E."/>
            <person name="Kohn T."/>
            <person name="Peeters S.H."/>
            <person name="Heuer A."/>
            <person name="Rast P."/>
            <person name="Oberbeckmann S."/>
            <person name="Bunk B."/>
            <person name="Jeske O."/>
            <person name="Meyerdierks A."/>
            <person name="Storesund J.E."/>
            <person name="Kallscheuer N."/>
            <person name="Luecker S."/>
            <person name="Lage O.M."/>
            <person name="Pohl T."/>
            <person name="Merkel B.J."/>
            <person name="Hornburger P."/>
            <person name="Mueller R.-W."/>
            <person name="Bruemmer F."/>
            <person name="Labrenz M."/>
            <person name="Spormann A.M."/>
            <person name="Op den Camp H."/>
            <person name="Overmann J."/>
            <person name="Amann R."/>
            <person name="Jetten M.S.M."/>
            <person name="Mascher T."/>
            <person name="Medema M.H."/>
            <person name="Devos D.P."/>
            <person name="Kaster A.-K."/>
            <person name="Ovreas L."/>
            <person name="Rohde M."/>
            <person name="Galperin M.Y."/>
            <person name="Jogler C."/>
        </authorList>
    </citation>
    <scope>NUCLEOTIDE SEQUENCE [LARGE SCALE GENOMIC DNA]</scope>
    <source>
        <strain evidence="3 4">Pan216</strain>
    </source>
</reference>
<name>A0A518B6A8_9BACT</name>
<evidence type="ECO:0000256" key="1">
    <source>
        <dbReference type="NCBIfam" id="TIGR00502"/>
    </source>
</evidence>
<dbReference type="PANTHER" id="PTHR42892:SF1">
    <property type="entry name" value="GLUCOSAMINE-6-PHOSPHATE ISOMERASE"/>
    <property type="match status" value="1"/>
</dbReference>
<dbReference type="SUPFAM" id="SSF100950">
    <property type="entry name" value="NagB/RpiA/CoA transferase-like"/>
    <property type="match status" value="1"/>
</dbReference>
<sequence>MAKVTFVNVDRPALEGVAIPARVYKSSEEAVKDVARNAAGLVEARRQEGTPCVLGLPTGSTPVGVYRELVRMHRDEGLSFNHAITFNLDEYLPIPNDDPNSFQQFMRDQFFNHVDVKENNLHIPDGTTPIAEVDRHAEEYEAAIAEAGGFDLMLLGIGRTGHIGFNEPGSAPDSRTRRVELSAETRHDAAKAFGGLDNVPTHAITMGLQTMFQAERIVLLAFGEHKAEAVRKALEEPPSSDCPASLLQRHESVAFVLDEAAASGLSRMSG</sequence>
<evidence type="ECO:0000313" key="4">
    <source>
        <dbReference type="Proteomes" id="UP000317093"/>
    </source>
</evidence>
<dbReference type="Pfam" id="PF01182">
    <property type="entry name" value="Glucosamine_iso"/>
    <property type="match status" value="1"/>
</dbReference>
<dbReference type="PANTHER" id="PTHR42892">
    <property type="entry name" value="GLUCOSAMINE-6-PHOSPHATE DEAMINASE-LIKE PROTEIN BT_0258-RELATED"/>
    <property type="match status" value="1"/>
</dbReference>
<dbReference type="CDD" id="cd01399">
    <property type="entry name" value="GlcN6P_deaminase"/>
    <property type="match status" value="1"/>
</dbReference>
<proteinExistence type="predicted"/>
<dbReference type="InterPro" id="IPR004547">
    <property type="entry name" value="Glucosamine6P_isomerase"/>
</dbReference>